<feature type="domain" description="D-isomer specific 2-hydroxyacid dehydrogenase NAD-binding" evidence="3">
    <location>
        <begin position="121"/>
        <end position="286"/>
    </location>
</feature>
<protein>
    <recommendedName>
        <fullName evidence="3">D-isomer specific 2-hydroxyacid dehydrogenase NAD-binding domain-containing protein</fullName>
    </recommendedName>
</protein>
<dbReference type="EMBL" id="VOQQ01000001">
    <property type="protein sequence ID" value="TXC64050.1"/>
    <property type="molecule type" value="Genomic_DNA"/>
</dbReference>
<dbReference type="InterPro" id="IPR036291">
    <property type="entry name" value="NAD(P)-bd_dom_sf"/>
</dbReference>
<dbReference type="PANTHER" id="PTHR43333">
    <property type="entry name" value="2-HACID_DH_C DOMAIN-CONTAINING PROTEIN"/>
    <property type="match status" value="1"/>
</dbReference>
<dbReference type="PANTHER" id="PTHR43333:SF1">
    <property type="entry name" value="D-ISOMER SPECIFIC 2-HYDROXYACID DEHYDROGENASE NAD-BINDING DOMAIN-CONTAINING PROTEIN"/>
    <property type="match status" value="1"/>
</dbReference>
<evidence type="ECO:0000259" key="3">
    <source>
        <dbReference type="Pfam" id="PF02826"/>
    </source>
</evidence>
<dbReference type="Proteomes" id="UP000321249">
    <property type="component" value="Unassembled WGS sequence"/>
</dbReference>
<comment type="caution">
    <text evidence="4">The sequence shown here is derived from an EMBL/GenBank/DDBJ whole genome shotgun (WGS) entry which is preliminary data.</text>
</comment>
<reference evidence="4 5" key="1">
    <citation type="journal article" date="2015" name="J. Microbiol.">
        <title>Sphingosinicella ginsenosidimutans sp. nov., with ginsenoside converting activity.</title>
        <authorList>
            <person name="Kim J.K."/>
            <person name="Kang M.S."/>
            <person name="Park S.C."/>
            <person name="Kim K.M."/>
            <person name="Choi K."/>
            <person name="Yoon M.H."/>
            <person name="Im W.T."/>
        </authorList>
    </citation>
    <scope>NUCLEOTIDE SEQUENCE [LARGE SCALE GENOMIC DNA]</scope>
    <source>
        <strain evidence="4 5">BS-11</strain>
    </source>
</reference>
<evidence type="ECO:0000313" key="4">
    <source>
        <dbReference type="EMBL" id="TXC64050.1"/>
    </source>
</evidence>
<sequence>MPERAPLRMLFGRDAWERVRGRIQEAGLAVQPLLLEPDGSLADGDFQAAWFSPELFALKQDEAFLAAVLGCPTVRWMQSGRSGFDHPAFAQLARRGVRLSRSTAPAPAIAEYVIASVFDRFQRGPERRLAQQAQEWRPLPFKEIAGSRWLCVGFGEIGREVGRRARALGAHVTGVRRSGGDSDCADLVVTPDRMGDALAAADVVVLSVPLTPDNDGSYGRDFFAGFRAGALFVNVGRGQLLDEPALRAALDSGRVGHCVLDVTRVEPLPRGEWQWTHPQVTLTAHTSGIGSGLIGRTDALLIENLGRYLSGGPLLHELNPENFA</sequence>
<keyword evidence="1" id="KW-0560">Oxidoreductase</keyword>
<keyword evidence="2" id="KW-0520">NAD</keyword>
<dbReference type="RefSeq" id="WP_147043456.1">
    <property type="nucleotide sequence ID" value="NZ_BAABIR010000001.1"/>
</dbReference>
<dbReference type="GO" id="GO:0016616">
    <property type="term" value="F:oxidoreductase activity, acting on the CH-OH group of donors, NAD or NADP as acceptor"/>
    <property type="evidence" value="ECO:0007669"/>
    <property type="project" value="UniProtKB-ARBA"/>
</dbReference>
<gene>
    <name evidence="4" type="ORF">FRZ32_10500</name>
</gene>
<proteinExistence type="predicted"/>
<organism evidence="4 5">
    <name type="scientific">Allosphingosinicella ginsenosidimutans</name>
    <dbReference type="NCBI Taxonomy" id="1176539"/>
    <lineage>
        <taxon>Bacteria</taxon>
        <taxon>Pseudomonadati</taxon>
        <taxon>Pseudomonadota</taxon>
        <taxon>Alphaproteobacteria</taxon>
        <taxon>Sphingomonadales</taxon>
        <taxon>Sphingomonadaceae</taxon>
        <taxon>Allosphingosinicella</taxon>
    </lineage>
</organism>
<dbReference type="Gene3D" id="3.40.50.720">
    <property type="entry name" value="NAD(P)-binding Rossmann-like Domain"/>
    <property type="match status" value="2"/>
</dbReference>
<name>A0A5C6TV94_9SPHN</name>
<dbReference type="SUPFAM" id="SSF51735">
    <property type="entry name" value="NAD(P)-binding Rossmann-fold domains"/>
    <property type="match status" value="1"/>
</dbReference>
<accession>A0A5C6TV94</accession>
<dbReference type="PROSITE" id="PS00671">
    <property type="entry name" value="D_2_HYDROXYACID_DH_3"/>
    <property type="match status" value="1"/>
</dbReference>
<evidence type="ECO:0000313" key="5">
    <source>
        <dbReference type="Proteomes" id="UP000321249"/>
    </source>
</evidence>
<dbReference type="AlphaFoldDB" id="A0A5C6TV94"/>
<dbReference type="InterPro" id="IPR029753">
    <property type="entry name" value="D-isomer_DH_CS"/>
</dbReference>
<evidence type="ECO:0000256" key="1">
    <source>
        <dbReference type="ARBA" id="ARBA00023002"/>
    </source>
</evidence>
<evidence type="ECO:0000256" key="2">
    <source>
        <dbReference type="ARBA" id="ARBA00023027"/>
    </source>
</evidence>
<dbReference type="InterPro" id="IPR006140">
    <property type="entry name" value="D-isomer_DH_NAD-bd"/>
</dbReference>
<dbReference type="Pfam" id="PF02826">
    <property type="entry name" value="2-Hacid_dh_C"/>
    <property type="match status" value="1"/>
</dbReference>
<dbReference type="GO" id="GO:0051287">
    <property type="term" value="F:NAD binding"/>
    <property type="evidence" value="ECO:0007669"/>
    <property type="project" value="InterPro"/>
</dbReference>
<keyword evidence="5" id="KW-1185">Reference proteome</keyword>